<feature type="transmembrane region" description="Helical" evidence="2">
    <location>
        <begin position="238"/>
        <end position="262"/>
    </location>
</feature>
<accession>A0ABR3FS62</accession>
<feature type="region of interest" description="Disordered" evidence="1">
    <location>
        <begin position="268"/>
        <end position="385"/>
    </location>
</feature>
<keyword evidence="2" id="KW-0472">Membrane</keyword>
<reference evidence="3 4" key="1">
    <citation type="submission" date="2024-02" db="EMBL/GenBank/DDBJ databases">
        <title>A draft genome for the cacao thread blight pathogen Marasmius crinis-equi.</title>
        <authorList>
            <person name="Cohen S.P."/>
            <person name="Baruah I.K."/>
            <person name="Amoako-Attah I."/>
            <person name="Bukari Y."/>
            <person name="Meinhardt L.W."/>
            <person name="Bailey B.A."/>
        </authorList>
    </citation>
    <scope>NUCLEOTIDE SEQUENCE [LARGE SCALE GENOMIC DNA]</scope>
    <source>
        <strain evidence="3 4">GH-76</strain>
    </source>
</reference>
<dbReference type="Proteomes" id="UP001465976">
    <property type="component" value="Unassembled WGS sequence"/>
</dbReference>
<comment type="caution">
    <text evidence="3">The sequence shown here is derived from an EMBL/GenBank/DDBJ whole genome shotgun (WGS) entry which is preliminary data.</text>
</comment>
<feature type="compositionally biased region" description="Polar residues" evidence="1">
    <location>
        <begin position="312"/>
        <end position="325"/>
    </location>
</feature>
<evidence type="ECO:0000313" key="3">
    <source>
        <dbReference type="EMBL" id="KAL0578300.1"/>
    </source>
</evidence>
<dbReference type="Gene3D" id="2.60.120.260">
    <property type="entry name" value="Galactose-binding domain-like"/>
    <property type="match status" value="2"/>
</dbReference>
<sequence length="385" mass="40426">MARTGIFMYGIDSADFGDYTVTVDGRDVSFKSANGNRGSKKLLASAQGLNNGPHTATLVSSGSKAINLDYMDVQHEAPGSSMSTAVIDDNDPRVTYQPSSAWNVNNGNDFMNNTLHFSQTNGSSASLTFTGQAIAVYGTVSFDHANVQVTLDGQSKSFPANLGPTKSSSLHTQVLWYFAEALGPGQHSLSMISDVQQGTGPFIDVDAFVVYTFNGANDSVDDSSNSSSGSRSNSVPKAAIIGASVGGGVVLIVLLVLLILFLRRRNGRKSRGEANSPTTPVLPFQTSQRPESPFPAVPFPPPFVKSHRSSDQHSIAPSYYGSNLQPGVYNHSRADSATSGASSTVPILGIPKPPSSLRSTSPAGSDMGAPIRPSRPPGPVLDLDT</sequence>
<feature type="compositionally biased region" description="Polar residues" evidence="1">
    <location>
        <begin position="273"/>
        <end position="290"/>
    </location>
</feature>
<organism evidence="3 4">
    <name type="scientific">Marasmius crinis-equi</name>
    <dbReference type="NCBI Taxonomy" id="585013"/>
    <lineage>
        <taxon>Eukaryota</taxon>
        <taxon>Fungi</taxon>
        <taxon>Dikarya</taxon>
        <taxon>Basidiomycota</taxon>
        <taxon>Agaricomycotina</taxon>
        <taxon>Agaricomycetes</taxon>
        <taxon>Agaricomycetidae</taxon>
        <taxon>Agaricales</taxon>
        <taxon>Marasmiineae</taxon>
        <taxon>Marasmiaceae</taxon>
        <taxon>Marasmius</taxon>
    </lineage>
</organism>
<evidence type="ECO:0000256" key="2">
    <source>
        <dbReference type="SAM" id="Phobius"/>
    </source>
</evidence>
<evidence type="ECO:0000256" key="1">
    <source>
        <dbReference type="SAM" id="MobiDB-lite"/>
    </source>
</evidence>
<feature type="compositionally biased region" description="Polar residues" evidence="1">
    <location>
        <begin position="335"/>
        <end position="345"/>
    </location>
</feature>
<name>A0ABR3FS62_9AGAR</name>
<protein>
    <recommendedName>
        <fullName evidence="5">Transmembrane protein</fullName>
    </recommendedName>
</protein>
<dbReference type="EMBL" id="JBAHYK010000108">
    <property type="protein sequence ID" value="KAL0578300.1"/>
    <property type="molecule type" value="Genomic_DNA"/>
</dbReference>
<evidence type="ECO:0008006" key="5">
    <source>
        <dbReference type="Google" id="ProtNLM"/>
    </source>
</evidence>
<evidence type="ECO:0000313" key="4">
    <source>
        <dbReference type="Proteomes" id="UP001465976"/>
    </source>
</evidence>
<keyword evidence="2" id="KW-0812">Transmembrane</keyword>
<proteinExistence type="predicted"/>
<feature type="compositionally biased region" description="Pro residues" evidence="1">
    <location>
        <begin position="292"/>
        <end position="303"/>
    </location>
</feature>
<gene>
    <name evidence="3" type="ORF">V5O48_003711</name>
</gene>
<keyword evidence="2" id="KW-1133">Transmembrane helix</keyword>
<keyword evidence="4" id="KW-1185">Reference proteome</keyword>